<proteinExistence type="inferred from homology"/>
<organism evidence="5 6">
    <name type="scientific">Sinobaca qinghaiensis</name>
    <dbReference type="NCBI Taxonomy" id="342944"/>
    <lineage>
        <taxon>Bacteria</taxon>
        <taxon>Bacillati</taxon>
        <taxon>Bacillota</taxon>
        <taxon>Bacilli</taxon>
        <taxon>Bacillales</taxon>
        <taxon>Sporolactobacillaceae</taxon>
        <taxon>Sinobaca</taxon>
    </lineage>
</organism>
<dbReference type="PANTHER" id="PTHR34384">
    <property type="entry name" value="L-2,3-DIAMINOPROPANOATE--CITRATE LIGASE"/>
    <property type="match status" value="1"/>
</dbReference>
<comment type="caution">
    <text evidence="5">The sequence shown here is derived from an EMBL/GenBank/DDBJ whole genome shotgun (WGS) entry which is preliminary data.</text>
</comment>
<dbReference type="InterPro" id="IPR037455">
    <property type="entry name" value="LucA/IucC-like"/>
</dbReference>
<comment type="pathway">
    <text evidence="1">Siderophore biosynthesis.</text>
</comment>
<dbReference type="InterPro" id="IPR022770">
    <property type="entry name" value="IucA/IucC-like_C"/>
</dbReference>
<comment type="similarity">
    <text evidence="2">Belongs to the IucA/IucC family.</text>
</comment>
<protein>
    <submittedName>
        <fullName evidence="5">Siderophore synthetase component</fullName>
    </submittedName>
</protein>
<sequence length="576" mass="65988">MDNRKTAAEVTLQSFLNCYIRETGAGEQKAGRLYIELPHQEMELMAPLRYASLTGRHLFSFPLLYKAKRQAQWLEADLVTASSLLLKELSLDYQTSRHVPETMKRILLSYENIVFFLENRSTDLSRLYPAGRSFIESEQSLLYGHLFHPTPKSRQGMNEQETLLYSPETKGRFTLHYFWVHASLAEAKSADGESAEEKILGLFSEETKRNWKDYTDYTLIPVHPLQASTLLKQPHIQDWIKDKKMIDAGRMGPAFAATSSIRTLYNEESDIMLKLSIPVKVTNSLRINKRMELERGLVIHEILKSSIGRQLADYFPGFSITKDPAYLNVRGKDESGFETVIRENPFKGENKEDTSLIAGLCQDPAAGEQSHLYRIIESISIQENRSLEEVSLDWFDRYLSISLQPILWLYFTHGIALEAHQQNAVLSLNQGWPKHFYYRDNQGYYFAASREAYLESFVPELKDKSHTVCSDGLVDERLRYYFFYNHIFGLINAFGTSGLAEEEQLLQAVRIQLEQMKPVAQHSSSSLIESLLEDPVLPCKANLLTTFRNMDELTGTLEEQSVYTKVTNPLAAHSNT</sequence>
<dbReference type="GO" id="GO:0019290">
    <property type="term" value="P:siderophore biosynthetic process"/>
    <property type="evidence" value="ECO:0007669"/>
    <property type="project" value="InterPro"/>
</dbReference>
<dbReference type="GO" id="GO:0016881">
    <property type="term" value="F:acid-amino acid ligase activity"/>
    <property type="evidence" value="ECO:0007669"/>
    <property type="project" value="UniProtKB-ARBA"/>
</dbReference>
<reference evidence="5 6" key="1">
    <citation type="submission" date="2018-09" db="EMBL/GenBank/DDBJ databases">
        <title>Genomic Encyclopedia of Archaeal and Bacterial Type Strains, Phase II (KMG-II): from individual species to whole genera.</title>
        <authorList>
            <person name="Goeker M."/>
        </authorList>
    </citation>
    <scope>NUCLEOTIDE SEQUENCE [LARGE SCALE GENOMIC DNA]</scope>
    <source>
        <strain evidence="5 6">DSM 17008</strain>
    </source>
</reference>
<dbReference type="AlphaFoldDB" id="A0A419V728"/>
<dbReference type="Pfam" id="PF06276">
    <property type="entry name" value="FhuF"/>
    <property type="match status" value="1"/>
</dbReference>
<dbReference type="PANTHER" id="PTHR34384:SF5">
    <property type="entry name" value="L-2,3-DIAMINOPROPANOATE--CITRATE LIGASE"/>
    <property type="match status" value="1"/>
</dbReference>
<name>A0A419V728_9BACL</name>
<evidence type="ECO:0000313" key="5">
    <source>
        <dbReference type="EMBL" id="RKD75875.1"/>
    </source>
</evidence>
<dbReference type="EMBL" id="RAPK01000006">
    <property type="protein sequence ID" value="RKD75875.1"/>
    <property type="molecule type" value="Genomic_DNA"/>
</dbReference>
<evidence type="ECO:0000256" key="1">
    <source>
        <dbReference type="ARBA" id="ARBA00004924"/>
    </source>
</evidence>
<evidence type="ECO:0000313" key="6">
    <source>
        <dbReference type="Proteomes" id="UP000285120"/>
    </source>
</evidence>
<evidence type="ECO:0000256" key="2">
    <source>
        <dbReference type="ARBA" id="ARBA00007832"/>
    </source>
</evidence>
<keyword evidence="6" id="KW-1185">Reference proteome</keyword>
<accession>A0A419V728</accession>
<dbReference type="Gene3D" id="1.10.510.40">
    <property type="match status" value="1"/>
</dbReference>
<feature type="domain" description="Aerobactin siderophore biosynthesis IucA/IucC-like C-terminal" evidence="4">
    <location>
        <begin position="393"/>
        <end position="554"/>
    </location>
</feature>
<feature type="domain" description="Aerobactin siderophore biosynthesis IucA/IucC N-terminal" evidence="3">
    <location>
        <begin position="133"/>
        <end position="362"/>
    </location>
</feature>
<dbReference type="RefSeq" id="WP_120191304.1">
    <property type="nucleotide sequence ID" value="NZ_RAPK01000006.1"/>
</dbReference>
<evidence type="ECO:0000259" key="3">
    <source>
        <dbReference type="Pfam" id="PF04183"/>
    </source>
</evidence>
<dbReference type="OrthoDB" id="2989563at2"/>
<evidence type="ECO:0000259" key="4">
    <source>
        <dbReference type="Pfam" id="PF06276"/>
    </source>
</evidence>
<dbReference type="Pfam" id="PF04183">
    <property type="entry name" value="IucA_IucC"/>
    <property type="match status" value="1"/>
</dbReference>
<dbReference type="Proteomes" id="UP000285120">
    <property type="component" value="Unassembled WGS sequence"/>
</dbReference>
<dbReference type="InterPro" id="IPR007310">
    <property type="entry name" value="Aerobactin_biosyn_IucA/IucC_N"/>
</dbReference>
<gene>
    <name evidence="5" type="ORF">ATL39_0085</name>
</gene>